<dbReference type="OrthoDB" id="5412996at2759"/>
<name>A0A2P5HM04_DIAHE</name>
<protein>
    <submittedName>
        <fullName evidence="1">Phosphotransferase</fullName>
    </submittedName>
</protein>
<dbReference type="InParanoid" id="A0A2P5HM04"/>
<dbReference type="GO" id="GO:0016740">
    <property type="term" value="F:transferase activity"/>
    <property type="evidence" value="ECO:0007669"/>
    <property type="project" value="UniProtKB-KW"/>
</dbReference>
<gene>
    <name evidence="1" type="ORF">DHEL01_v210329</name>
</gene>
<evidence type="ECO:0000313" key="1">
    <source>
        <dbReference type="EMBL" id="POS71277.1"/>
    </source>
</evidence>
<accession>A0A2P5HM04</accession>
<dbReference type="SUPFAM" id="SSF56112">
    <property type="entry name" value="Protein kinase-like (PK-like)"/>
    <property type="match status" value="1"/>
</dbReference>
<dbReference type="PANTHER" id="PTHR21310">
    <property type="entry name" value="AMINOGLYCOSIDE PHOSPHOTRANSFERASE-RELATED-RELATED"/>
    <property type="match status" value="1"/>
</dbReference>
<comment type="caution">
    <text evidence="1">The sequence shown here is derived from an EMBL/GenBank/DDBJ whole genome shotgun (WGS) entry which is preliminary data.</text>
</comment>
<dbReference type="PANTHER" id="PTHR21310:SF37">
    <property type="entry name" value="AMINOGLYCOSIDE PHOSPHOTRANSFERASE DOMAIN-CONTAINING PROTEIN"/>
    <property type="match status" value="1"/>
</dbReference>
<dbReference type="Proteomes" id="UP000094444">
    <property type="component" value="Unassembled WGS sequence"/>
</dbReference>
<proteinExistence type="predicted"/>
<dbReference type="InterPro" id="IPR051678">
    <property type="entry name" value="AGP_Transferase"/>
</dbReference>
<sequence>MPAEDIPVLDHKDDASDDEFERDRQSFDMLAWDRLDDHWDDTVSWLQYVSTLDMIATAVAKKAGVPKTSVDVLGRGSVGSFNAVYPLRMEGESPNLLVRIPIPHVTQLPDERYAAEAGTLRFIRQNTPMRTPNILYHGSQCENPDVGPFMVIERIQNKWTLSEAFTRPRDPNDPDDPFMLDMNLPKERLLKVYRQLAPLMMQLLQHRFPRIGSLTQSATGSFEIRTRPVTTNMQGMLAIANIPLSALPAKNETYDTADAWYVACCDMIWAPLLLQRNDFVTSADDCRNKYVARQIIRRLATEGKLATFGFEDDTWSEQSKKMKADREPLCPAPAGSGEAAFPLWCDDFQTGNMLVDDDDNVTGVIDWEFTYAAPAQFCLDPPWWLLIEMPEVWILGLENFSSRFSETLPVWLEAVEEVEKGVDLEVHHLSQPWSVYMRQSWETGRFWLNYAIRKGWAFDSIYWKFLDERFFGERPKDIAKEKYWRSRIDLLTEKERAGLEPFVEKKMKESEERILVDNWDDDEVRRRFADVMLND</sequence>
<dbReference type="AlphaFoldDB" id="A0A2P5HM04"/>
<evidence type="ECO:0000313" key="2">
    <source>
        <dbReference type="Proteomes" id="UP000094444"/>
    </source>
</evidence>
<organism evidence="1 2">
    <name type="scientific">Diaporthe helianthi</name>
    <dbReference type="NCBI Taxonomy" id="158607"/>
    <lineage>
        <taxon>Eukaryota</taxon>
        <taxon>Fungi</taxon>
        <taxon>Dikarya</taxon>
        <taxon>Ascomycota</taxon>
        <taxon>Pezizomycotina</taxon>
        <taxon>Sordariomycetes</taxon>
        <taxon>Sordariomycetidae</taxon>
        <taxon>Diaporthales</taxon>
        <taxon>Diaporthaceae</taxon>
        <taxon>Diaporthe</taxon>
    </lineage>
</organism>
<dbReference type="InterPro" id="IPR011009">
    <property type="entry name" value="Kinase-like_dom_sf"/>
</dbReference>
<dbReference type="EMBL" id="MAVT02001322">
    <property type="protein sequence ID" value="POS71277.1"/>
    <property type="molecule type" value="Genomic_DNA"/>
</dbReference>
<reference evidence="1" key="1">
    <citation type="submission" date="2017-09" db="EMBL/GenBank/DDBJ databases">
        <title>Polyketide synthases of a Diaporthe helianthi virulent isolate.</title>
        <authorList>
            <person name="Baroncelli R."/>
        </authorList>
    </citation>
    <scope>NUCLEOTIDE SEQUENCE [LARGE SCALE GENOMIC DNA]</scope>
    <source>
        <strain evidence="1">7/96</strain>
    </source>
</reference>
<keyword evidence="2" id="KW-1185">Reference proteome</keyword>